<accession>A0ABR7HW37</accession>
<feature type="signal peptide" evidence="1">
    <location>
        <begin position="1"/>
        <end position="22"/>
    </location>
</feature>
<dbReference type="PANTHER" id="PTHR43649">
    <property type="entry name" value="ARABINOSE-BINDING PROTEIN-RELATED"/>
    <property type="match status" value="1"/>
</dbReference>
<sequence>MKKRAKTVKTLTALVLMGTVLAGCGGGSVNEPTDSGGETGRQLVFWESSYYTDLETNAFYRRAIELFEEQHPDVEFVLGSKGRPEQEIDALNIAFSSDAAPDMFGYSVGSLVEPFIEGGKLEDLTSLFDENGWRENIDPALLADQENIFDGSLYALPIRRTVMGIFYRKDVFAQYGLEVPTNYEEFLQVCDTLQKNGIVPIANPGKVPAATNRWFDGLLEKNCGIELHDDLCYGRASLDCPEVVQSLADLKELSQYFQEGHFSAEENECRLLLYPGDAAMEYSATWEADTFESQGQNVDDWGYFRFPSGLEQSRSNRFTYGIYVNADSPNKDLAYDFLEICASLEPYQVDFEERGSIVGIRDDAFDLSKLDSLRTALVEDAANPDGSYMATNEMCWPPKLTDMLYEVLDKVILEEITPEEGAKMLDETAQEIEFYQS</sequence>
<organism evidence="2 3">
    <name type="scientific">Pseudoflavonifractor hominis</name>
    <dbReference type="NCBI Taxonomy" id="2763059"/>
    <lineage>
        <taxon>Bacteria</taxon>
        <taxon>Bacillati</taxon>
        <taxon>Bacillota</taxon>
        <taxon>Clostridia</taxon>
        <taxon>Eubacteriales</taxon>
        <taxon>Oscillospiraceae</taxon>
        <taxon>Pseudoflavonifractor</taxon>
    </lineage>
</organism>
<dbReference type="InterPro" id="IPR050490">
    <property type="entry name" value="Bact_solute-bd_prot1"/>
</dbReference>
<evidence type="ECO:0000256" key="1">
    <source>
        <dbReference type="SAM" id="SignalP"/>
    </source>
</evidence>
<feature type="chain" id="PRO_5046462028" evidence="1">
    <location>
        <begin position="23"/>
        <end position="437"/>
    </location>
</feature>
<dbReference type="Gene3D" id="3.40.190.10">
    <property type="entry name" value="Periplasmic binding protein-like II"/>
    <property type="match status" value="2"/>
</dbReference>
<protein>
    <submittedName>
        <fullName evidence="2">Extracellular solute-binding protein</fullName>
    </submittedName>
</protein>
<dbReference type="InterPro" id="IPR006059">
    <property type="entry name" value="SBP"/>
</dbReference>
<reference evidence="2 3" key="1">
    <citation type="submission" date="2020-08" db="EMBL/GenBank/DDBJ databases">
        <title>Genome public.</title>
        <authorList>
            <person name="Liu C."/>
            <person name="Sun Q."/>
        </authorList>
    </citation>
    <scope>NUCLEOTIDE SEQUENCE [LARGE SCALE GENOMIC DNA]</scope>
    <source>
        <strain evidence="2 3">New-38</strain>
    </source>
</reference>
<comment type="caution">
    <text evidence="2">The sequence shown here is derived from an EMBL/GenBank/DDBJ whole genome shotgun (WGS) entry which is preliminary data.</text>
</comment>
<gene>
    <name evidence="2" type="ORF">H8S34_12735</name>
</gene>
<evidence type="ECO:0000313" key="3">
    <source>
        <dbReference type="Proteomes" id="UP000660021"/>
    </source>
</evidence>
<dbReference type="EMBL" id="JACOPR010000009">
    <property type="protein sequence ID" value="MBC5731686.1"/>
    <property type="molecule type" value="Genomic_DNA"/>
</dbReference>
<dbReference type="Proteomes" id="UP000660021">
    <property type="component" value="Unassembled WGS sequence"/>
</dbReference>
<dbReference type="SUPFAM" id="SSF53850">
    <property type="entry name" value="Periplasmic binding protein-like II"/>
    <property type="match status" value="1"/>
</dbReference>
<proteinExistence type="predicted"/>
<dbReference type="RefSeq" id="WP_180956773.1">
    <property type="nucleotide sequence ID" value="NZ_JACOPR010000009.1"/>
</dbReference>
<dbReference type="PROSITE" id="PS51257">
    <property type="entry name" value="PROKAR_LIPOPROTEIN"/>
    <property type="match status" value="1"/>
</dbReference>
<name>A0ABR7HW37_9FIRM</name>
<keyword evidence="1" id="KW-0732">Signal</keyword>
<dbReference type="PANTHER" id="PTHR43649:SF12">
    <property type="entry name" value="DIACETYLCHITOBIOSE BINDING PROTEIN DASA"/>
    <property type="match status" value="1"/>
</dbReference>
<evidence type="ECO:0000313" key="2">
    <source>
        <dbReference type="EMBL" id="MBC5731686.1"/>
    </source>
</evidence>
<dbReference type="Pfam" id="PF01547">
    <property type="entry name" value="SBP_bac_1"/>
    <property type="match status" value="1"/>
</dbReference>
<keyword evidence="3" id="KW-1185">Reference proteome</keyword>